<dbReference type="InterPro" id="IPR039420">
    <property type="entry name" value="WalR-like"/>
</dbReference>
<dbReference type="Proteomes" id="UP001600943">
    <property type="component" value="Unassembled WGS sequence"/>
</dbReference>
<comment type="function">
    <text evidence="5">May play the central regulatory role in sporulation. It may be an element of the effector pathway responsible for the activation of sporulation genes in response to nutritional stress. Spo0A may act in concert with spo0H (a sigma factor) to control the expression of some genes that are critical to the sporulation process.</text>
</comment>
<feature type="modified residue" description="4-aspartylphosphate" evidence="6">
    <location>
        <position position="79"/>
    </location>
</feature>
<evidence type="ECO:0000259" key="8">
    <source>
        <dbReference type="PROSITE" id="PS50110"/>
    </source>
</evidence>
<keyword evidence="3 7" id="KW-0238">DNA-binding</keyword>
<keyword evidence="6" id="KW-0597">Phosphoprotein</keyword>
<evidence type="ECO:0000256" key="5">
    <source>
        <dbReference type="ARBA" id="ARBA00024867"/>
    </source>
</evidence>
<keyword evidence="2" id="KW-0805">Transcription regulation</keyword>
<dbReference type="PANTHER" id="PTHR48111">
    <property type="entry name" value="REGULATOR OF RPOS"/>
    <property type="match status" value="1"/>
</dbReference>
<dbReference type="PANTHER" id="PTHR48111:SF43">
    <property type="entry name" value="STAGE 0 SPORULATION PROTEIN A HOMOLOG"/>
    <property type="match status" value="1"/>
</dbReference>
<name>A0ABQ0B613_9FIRM</name>
<dbReference type="SUPFAM" id="SSF52172">
    <property type="entry name" value="CheY-like"/>
    <property type="match status" value="1"/>
</dbReference>
<feature type="domain" description="Response regulatory" evidence="8">
    <location>
        <begin position="30"/>
        <end position="143"/>
    </location>
</feature>
<gene>
    <name evidence="10" type="ORF">K040078D81_10010</name>
</gene>
<comment type="caution">
    <text evidence="10">The sequence shown here is derived from an EMBL/GenBank/DDBJ whole genome shotgun (WGS) entry which is preliminary data.</text>
</comment>
<evidence type="ECO:0000256" key="3">
    <source>
        <dbReference type="ARBA" id="ARBA00023125"/>
    </source>
</evidence>
<dbReference type="CDD" id="cd00383">
    <property type="entry name" value="trans_reg_C"/>
    <property type="match status" value="1"/>
</dbReference>
<proteinExistence type="predicted"/>
<dbReference type="InterPro" id="IPR001789">
    <property type="entry name" value="Sig_transdc_resp-reg_receiver"/>
</dbReference>
<evidence type="ECO:0000313" key="11">
    <source>
        <dbReference type="Proteomes" id="UP001600943"/>
    </source>
</evidence>
<dbReference type="Gene3D" id="1.10.10.10">
    <property type="entry name" value="Winged helix-like DNA-binding domain superfamily/Winged helix DNA-binding domain"/>
    <property type="match status" value="1"/>
</dbReference>
<protein>
    <recommendedName>
        <fullName evidence="1">Stage 0 sporulation protein A homolog</fullName>
    </recommendedName>
</protein>
<dbReference type="InterPro" id="IPR011006">
    <property type="entry name" value="CheY-like_superfamily"/>
</dbReference>
<dbReference type="PROSITE" id="PS50110">
    <property type="entry name" value="RESPONSE_REGULATORY"/>
    <property type="match status" value="1"/>
</dbReference>
<keyword evidence="4" id="KW-0804">Transcription</keyword>
<organism evidence="10 11">
    <name type="scientific">Blautia hominis</name>
    <dbReference type="NCBI Taxonomy" id="2025493"/>
    <lineage>
        <taxon>Bacteria</taxon>
        <taxon>Bacillati</taxon>
        <taxon>Bacillota</taxon>
        <taxon>Clostridia</taxon>
        <taxon>Lachnospirales</taxon>
        <taxon>Lachnospiraceae</taxon>
        <taxon>Blautia</taxon>
    </lineage>
</organism>
<keyword evidence="11" id="KW-1185">Reference proteome</keyword>
<dbReference type="InterPro" id="IPR016032">
    <property type="entry name" value="Sig_transdc_resp-reg_C-effctor"/>
</dbReference>
<evidence type="ECO:0000256" key="1">
    <source>
        <dbReference type="ARBA" id="ARBA00018672"/>
    </source>
</evidence>
<sequence length="248" mass="27659">MNKVLVNEVIVNKVIENKVIVKEGGQSVEKILIVEDEEEIACGLSSVLKNQGYAAVIWDGRGGVREIIEASAPDLILLDINLPGQDGFTLCREIRNLCSLPVIFLTGRSTSMDELEALQSGGDDFITKPYKAPILLARIQTVLRRVKRVGRPAVLEYRGITLDLGAARVSYRGESLELGRNEQKILCRLFEHAGNIVSREELVDYLWENQIYIDDNTLSVNVRRLREKLAAIGLPGLIQTKRGMGYKI</sequence>
<evidence type="ECO:0000256" key="7">
    <source>
        <dbReference type="PROSITE-ProRule" id="PRU01091"/>
    </source>
</evidence>
<evidence type="ECO:0000313" key="10">
    <source>
        <dbReference type="EMBL" id="GAA6406884.1"/>
    </source>
</evidence>
<reference evidence="10 11" key="1">
    <citation type="submission" date="2024-04" db="EMBL/GenBank/DDBJ databases">
        <title>Defined microbial consortia suppress multidrug-resistant proinflammatory Enterobacteriaceae via ecological control.</title>
        <authorList>
            <person name="Furuichi M."/>
            <person name="Kawaguchi T."/>
            <person name="Pust M."/>
            <person name="Yasuma K."/>
            <person name="Plichta D."/>
            <person name="Hasegawa N."/>
            <person name="Ohya T."/>
            <person name="Bhattarai S."/>
            <person name="Sasajima S."/>
            <person name="Aoto Y."/>
            <person name="Tuganbaev T."/>
            <person name="Yaginuma M."/>
            <person name="Ueda M."/>
            <person name="Okahashi N."/>
            <person name="Amafuji K."/>
            <person name="Kiridooshi Y."/>
            <person name="Sugita K."/>
            <person name="Strazar M."/>
            <person name="Skelly A."/>
            <person name="Suda W."/>
            <person name="Hattori M."/>
            <person name="Nakamoto N."/>
            <person name="Caballero S."/>
            <person name="Norman J."/>
            <person name="Olle B."/>
            <person name="Tanoue T."/>
            <person name="Arita M."/>
            <person name="Bucci V."/>
            <person name="Atarashi K."/>
            <person name="Xavier R."/>
            <person name="Honda K."/>
        </authorList>
    </citation>
    <scope>NUCLEOTIDE SEQUENCE [LARGE SCALE GENOMIC DNA]</scope>
    <source>
        <strain evidence="11">k04-0078-D8-1</strain>
    </source>
</reference>
<dbReference type="InterPro" id="IPR001867">
    <property type="entry name" value="OmpR/PhoB-type_DNA-bd"/>
</dbReference>
<dbReference type="SMART" id="SM00862">
    <property type="entry name" value="Trans_reg_C"/>
    <property type="match status" value="1"/>
</dbReference>
<dbReference type="Pfam" id="PF00486">
    <property type="entry name" value="Trans_reg_C"/>
    <property type="match status" value="1"/>
</dbReference>
<dbReference type="EMBL" id="BAABYW010000001">
    <property type="protein sequence ID" value="GAA6406884.1"/>
    <property type="molecule type" value="Genomic_DNA"/>
</dbReference>
<dbReference type="Gene3D" id="3.40.50.2300">
    <property type="match status" value="1"/>
</dbReference>
<feature type="domain" description="OmpR/PhoB-type" evidence="9">
    <location>
        <begin position="152"/>
        <end position="248"/>
    </location>
</feature>
<dbReference type="SMART" id="SM00448">
    <property type="entry name" value="REC"/>
    <property type="match status" value="1"/>
</dbReference>
<dbReference type="SUPFAM" id="SSF46894">
    <property type="entry name" value="C-terminal effector domain of the bipartite response regulators"/>
    <property type="match status" value="1"/>
</dbReference>
<evidence type="ECO:0000256" key="6">
    <source>
        <dbReference type="PROSITE-ProRule" id="PRU00169"/>
    </source>
</evidence>
<dbReference type="InterPro" id="IPR036388">
    <property type="entry name" value="WH-like_DNA-bd_sf"/>
</dbReference>
<dbReference type="Pfam" id="PF00072">
    <property type="entry name" value="Response_reg"/>
    <property type="match status" value="1"/>
</dbReference>
<evidence type="ECO:0000259" key="9">
    <source>
        <dbReference type="PROSITE" id="PS51755"/>
    </source>
</evidence>
<feature type="DNA-binding region" description="OmpR/PhoB-type" evidence="7">
    <location>
        <begin position="152"/>
        <end position="248"/>
    </location>
</feature>
<evidence type="ECO:0000256" key="4">
    <source>
        <dbReference type="ARBA" id="ARBA00023163"/>
    </source>
</evidence>
<accession>A0ABQ0B613</accession>
<dbReference type="PROSITE" id="PS51755">
    <property type="entry name" value="OMPR_PHOB"/>
    <property type="match status" value="1"/>
</dbReference>
<evidence type="ECO:0000256" key="2">
    <source>
        <dbReference type="ARBA" id="ARBA00023015"/>
    </source>
</evidence>